<sequence length="31" mass="3264">MNSSTDLLLALSITNDNDVNNIGLVVNQSST</sequence>
<comment type="caution">
    <text evidence="1">The sequence shown here is derived from an EMBL/GenBank/DDBJ whole genome shotgun (WGS) entry which is preliminary data.</text>
</comment>
<gene>
    <name evidence="1" type="ORF">FNK824_LOCUS37747</name>
</gene>
<proteinExistence type="predicted"/>
<reference evidence="1" key="1">
    <citation type="submission" date="2021-02" db="EMBL/GenBank/DDBJ databases">
        <authorList>
            <person name="Nowell W R."/>
        </authorList>
    </citation>
    <scope>NUCLEOTIDE SEQUENCE</scope>
</reference>
<evidence type="ECO:0000313" key="1">
    <source>
        <dbReference type="EMBL" id="CAF4231702.1"/>
    </source>
</evidence>
<dbReference type="AlphaFoldDB" id="A0A820DG43"/>
<dbReference type="Proteomes" id="UP000663874">
    <property type="component" value="Unassembled WGS sequence"/>
</dbReference>
<protein>
    <submittedName>
        <fullName evidence="1">Uncharacterized protein</fullName>
    </submittedName>
</protein>
<evidence type="ECO:0000313" key="2">
    <source>
        <dbReference type="Proteomes" id="UP000663874"/>
    </source>
</evidence>
<dbReference type="EMBL" id="CAJOBE010019786">
    <property type="protein sequence ID" value="CAF4231702.1"/>
    <property type="molecule type" value="Genomic_DNA"/>
</dbReference>
<organism evidence="1 2">
    <name type="scientific">Rotaria sordida</name>
    <dbReference type="NCBI Taxonomy" id="392033"/>
    <lineage>
        <taxon>Eukaryota</taxon>
        <taxon>Metazoa</taxon>
        <taxon>Spiralia</taxon>
        <taxon>Gnathifera</taxon>
        <taxon>Rotifera</taxon>
        <taxon>Eurotatoria</taxon>
        <taxon>Bdelloidea</taxon>
        <taxon>Philodinida</taxon>
        <taxon>Philodinidae</taxon>
        <taxon>Rotaria</taxon>
    </lineage>
</organism>
<accession>A0A820DG43</accession>
<name>A0A820DG43_9BILA</name>
<feature type="non-terminal residue" evidence="1">
    <location>
        <position position="31"/>
    </location>
</feature>